<feature type="chain" id="PRO_5045587751" description="AB hydrolase-1 domain-containing protein" evidence="2">
    <location>
        <begin position="21"/>
        <end position="405"/>
    </location>
</feature>
<dbReference type="PROSITE" id="PS51318">
    <property type="entry name" value="TAT"/>
    <property type="match status" value="1"/>
</dbReference>
<accession>A0ABN3ETQ7</accession>
<evidence type="ECO:0000256" key="2">
    <source>
        <dbReference type="SAM" id="SignalP"/>
    </source>
</evidence>
<keyword evidence="5" id="KW-1185">Reference proteome</keyword>
<dbReference type="SUPFAM" id="SSF53474">
    <property type="entry name" value="alpha/beta-Hydrolases"/>
    <property type="match status" value="1"/>
</dbReference>
<dbReference type="InterPro" id="IPR000073">
    <property type="entry name" value="AB_hydrolase_1"/>
</dbReference>
<feature type="signal peptide" evidence="2">
    <location>
        <begin position="1"/>
        <end position="20"/>
    </location>
</feature>
<protein>
    <recommendedName>
        <fullName evidence="3">AB hydrolase-1 domain-containing protein</fullName>
    </recommendedName>
</protein>
<evidence type="ECO:0000259" key="3">
    <source>
        <dbReference type="Pfam" id="PF00561"/>
    </source>
</evidence>
<feature type="region of interest" description="Disordered" evidence="1">
    <location>
        <begin position="26"/>
        <end position="56"/>
    </location>
</feature>
<comment type="caution">
    <text evidence="4">The sequence shown here is derived from an EMBL/GenBank/DDBJ whole genome shotgun (WGS) entry which is preliminary data.</text>
</comment>
<dbReference type="PANTHER" id="PTHR43798:SF33">
    <property type="entry name" value="HYDROLASE, PUTATIVE (AFU_ORTHOLOGUE AFUA_2G14860)-RELATED"/>
    <property type="match status" value="1"/>
</dbReference>
<dbReference type="InterPro" id="IPR029058">
    <property type="entry name" value="AB_hydrolase_fold"/>
</dbReference>
<reference evidence="4 5" key="1">
    <citation type="journal article" date="2019" name="Int. J. Syst. Evol. Microbiol.">
        <title>The Global Catalogue of Microorganisms (GCM) 10K type strain sequencing project: providing services to taxonomists for standard genome sequencing and annotation.</title>
        <authorList>
            <consortium name="The Broad Institute Genomics Platform"/>
            <consortium name="The Broad Institute Genome Sequencing Center for Infectious Disease"/>
            <person name="Wu L."/>
            <person name="Ma J."/>
        </authorList>
    </citation>
    <scope>NUCLEOTIDE SEQUENCE [LARGE SCALE GENOMIC DNA]</scope>
    <source>
        <strain evidence="4 5">JCM 7356</strain>
    </source>
</reference>
<feature type="domain" description="AB hydrolase-1" evidence="3">
    <location>
        <begin position="101"/>
        <end position="255"/>
    </location>
</feature>
<dbReference type="RefSeq" id="WP_344640077.1">
    <property type="nucleotide sequence ID" value="NZ_BAAATR010000039.1"/>
</dbReference>
<dbReference type="InterPro" id="IPR006311">
    <property type="entry name" value="TAT_signal"/>
</dbReference>
<dbReference type="InterPro" id="IPR000639">
    <property type="entry name" value="Epox_hydrolase-like"/>
</dbReference>
<organism evidence="4 5">
    <name type="scientific">Kitasatospora cystarginea</name>
    <dbReference type="NCBI Taxonomy" id="58350"/>
    <lineage>
        <taxon>Bacteria</taxon>
        <taxon>Bacillati</taxon>
        <taxon>Actinomycetota</taxon>
        <taxon>Actinomycetes</taxon>
        <taxon>Kitasatosporales</taxon>
        <taxon>Streptomycetaceae</taxon>
        <taxon>Kitasatospora</taxon>
    </lineage>
</organism>
<sequence>MINRRSFSKVLTIGAASVTAGGLSAAAADAPTSGGKPGSAGPDTADRTTAGTAGTYDTAGTAEQAGVDAAKPATGLGPVRRVRTDLLDIAYHQAGPADGRPVVLGHGWPYSPYAYQEVVPELAGRGFRCYVPYLRGHGPTVFRHRATVRSGQQAALGADVIAFMDALGIRRAILGGYDWGGRGACVAAALWPERCSGLVSVNSYLIQDLDPSVIDRPDPPDVESAHWYYYFLLTKRGAAGLAKNTKEFARVVWKRNSPEWRFTEADLDRAAQLFENLDYLAVVLNCYRTRRLAAPGDPRYAELEARLLKQPPITVPAVTLDGKADGSLPWTDGTASAPHFTGPRVHHVVPHAGHNLPQEAPKAFAAAVVEVSHLAPTTARAVSKTGPVKRKYDPGEAPKVSGIRL</sequence>
<dbReference type="Gene3D" id="3.40.50.1820">
    <property type="entry name" value="alpha/beta hydrolase"/>
    <property type="match status" value="1"/>
</dbReference>
<dbReference type="InterPro" id="IPR050266">
    <property type="entry name" value="AB_hydrolase_sf"/>
</dbReference>
<evidence type="ECO:0000313" key="4">
    <source>
        <dbReference type="EMBL" id="GAA2269786.1"/>
    </source>
</evidence>
<feature type="region of interest" description="Disordered" evidence="1">
    <location>
        <begin position="385"/>
        <end position="405"/>
    </location>
</feature>
<proteinExistence type="predicted"/>
<keyword evidence="2" id="KW-0732">Signal</keyword>
<evidence type="ECO:0000256" key="1">
    <source>
        <dbReference type="SAM" id="MobiDB-lite"/>
    </source>
</evidence>
<dbReference type="PRINTS" id="PR00412">
    <property type="entry name" value="EPOXHYDRLASE"/>
</dbReference>
<dbReference type="EMBL" id="BAAATR010000039">
    <property type="protein sequence ID" value="GAA2269786.1"/>
    <property type="molecule type" value="Genomic_DNA"/>
</dbReference>
<gene>
    <name evidence="4" type="ORF">GCM10010430_64400</name>
</gene>
<evidence type="ECO:0000313" key="5">
    <source>
        <dbReference type="Proteomes" id="UP001500305"/>
    </source>
</evidence>
<dbReference type="Proteomes" id="UP001500305">
    <property type="component" value="Unassembled WGS sequence"/>
</dbReference>
<name>A0ABN3ETQ7_9ACTN</name>
<dbReference type="PANTHER" id="PTHR43798">
    <property type="entry name" value="MONOACYLGLYCEROL LIPASE"/>
    <property type="match status" value="1"/>
</dbReference>
<dbReference type="Pfam" id="PF00561">
    <property type="entry name" value="Abhydrolase_1"/>
    <property type="match status" value="1"/>
</dbReference>